<dbReference type="Pfam" id="PF00892">
    <property type="entry name" value="EamA"/>
    <property type="match status" value="2"/>
</dbReference>
<evidence type="ECO:0000256" key="4">
    <source>
        <dbReference type="ARBA" id="ARBA00022989"/>
    </source>
</evidence>
<comment type="caution">
    <text evidence="9">The sequence shown here is derived from an EMBL/GenBank/DDBJ whole genome shotgun (WGS) entry which is preliminary data.</text>
</comment>
<dbReference type="InterPro" id="IPR000620">
    <property type="entry name" value="EamA_dom"/>
</dbReference>
<evidence type="ECO:0000256" key="7">
    <source>
        <dbReference type="SAM" id="Phobius"/>
    </source>
</evidence>
<protein>
    <submittedName>
        <fullName evidence="9">DMT family transporter</fullName>
    </submittedName>
</protein>
<comment type="similarity">
    <text evidence="2">Belongs to the EamA transporter family.</text>
</comment>
<evidence type="ECO:0000313" key="10">
    <source>
        <dbReference type="Proteomes" id="UP001183388"/>
    </source>
</evidence>
<accession>A0ABU2L3K4</accession>
<gene>
    <name evidence="9" type="ORF">RM780_03335</name>
</gene>
<evidence type="ECO:0000256" key="5">
    <source>
        <dbReference type="ARBA" id="ARBA00023136"/>
    </source>
</evidence>
<dbReference type="InterPro" id="IPR050638">
    <property type="entry name" value="AA-Vitamin_Transporters"/>
</dbReference>
<feature type="region of interest" description="Disordered" evidence="6">
    <location>
        <begin position="300"/>
        <end position="331"/>
    </location>
</feature>
<name>A0ABU2L3K4_9ACTN</name>
<feature type="transmembrane region" description="Helical" evidence="7">
    <location>
        <begin position="137"/>
        <end position="154"/>
    </location>
</feature>
<feature type="domain" description="EamA" evidence="8">
    <location>
        <begin position="21"/>
        <end position="152"/>
    </location>
</feature>
<evidence type="ECO:0000256" key="1">
    <source>
        <dbReference type="ARBA" id="ARBA00004141"/>
    </source>
</evidence>
<feature type="transmembrane region" description="Helical" evidence="7">
    <location>
        <begin position="83"/>
        <end position="103"/>
    </location>
</feature>
<dbReference type="RefSeq" id="WP_311628906.1">
    <property type="nucleotide sequence ID" value="NZ_JAVREN010000003.1"/>
</dbReference>
<keyword evidence="4 7" id="KW-1133">Transmembrane helix</keyword>
<sequence>MRDNDSAIALAPIAVPSGRGSGTLLAALGVTAFSLTFPATAWALEGMGPWTVTAGRTALAGLIAVCWLALARTPPPERRHWPGLATVAAGCVLGFPLLTTLALRTSGTAHSAVVVGLLPLTTAGYAALRSGARLSPAFWAAAGTGGAAVALFAAVDGGGLPSRADLLLGVALLLCAAGYGEGGRLARELPGREVMFWALAASLPFALPALAAALAAEPARPTGRAAAGLLWLAVGSSLLGMVLWYRGLALAGVARGGQLQLAQPLLTVAWSVLLLGERLPPAALPTAAAVLLCIAATQRAPRARSPRDPLPAPPPAPDAPAVPMAPAPRAQ</sequence>
<feature type="transmembrane region" description="Helical" evidence="7">
    <location>
        <begin position="109"/>
        <end position="128"/>
    </location>
</feature>
<feature type="compositionally biased region" description="Pro residues" evidence="6">
    <location>
        <begin position="308"/>
        <end position="331"/>
    </location>
</feature>
<feature type="domain" description="EamA" evidence="8">
    <location>
        <begin position="167"/>
        <end position="292"/>
    </location>
</feature>
<dbReference type="InterPro" id="IPR037185">
    <property type="entry name" value="EmrE-like"/>
</dbReference>
<reference evidence="10" key="1">
    <citation type="submission" date="2023-07" db="EMBL/GenBank/DDBJ databases">
        <title>30 novel species of actinomycetes from the DSMZ collection.</title>
        <authorList>
            <person name="Nouioui I."/>
        </authorList>
    </citation>
    <scope>NUCLEOTIDE SEQUENCE [LARGE SCALE GENOMIC DNA]</scope>
    <source>
        <strain evidence="10">DSM 44917</strain>
    </source>
</reference>
<dbReference type="PANTHER" id="PTHR32322">
    <property type="entry name" value="INNER MEMBRANE TRANSPORTER"/>
    <property type="match status" value="1"/>
</dbReference>
<organism evidence="9 10">
    <name type="scientific">Streptomyces boetiae</name>
    <dbReference type="NCBI Taxonomy" id="3075541"/>
    <lineage>
        <taxon>Bacteria</taxon>
        <taxon>Bacillati</taxon>
        <taxon>Actinomycetota</taxon>
        <taxon>Actinomycetes</taxon>
        <taxon>Kitasatosporales</taxon>
        <taxon>Streptomycetaceae</taxon>
        <taxon>Streptomyces</taxon>
    </lineage>
</organism>
<dbReference type="SUPFAM" id="SSF103481">
    <property type="entry name" value="Multidrug resistance efflux transporter EmrE"/>
    <property type="match status" value="2"/>
</dbReference>
<feature type="transmembrane region" description="Helical" evidence="7">
    <location>
        <begin position="50"/>
        <end position="71"/>
    </location>
</feature>
<evidence type="ECO:0000313" key="9">
    <source>
        <dbReference type="EMBL" id="MDT0305996.1"/>
    </source>
</evidence>
<dbReference type="EMBL" id="JAVREN010000003">
    <property type="protein sequence ID" value="MDT0305996.1"/>
    <property type="molecule type" value="Genomic_DNA"/>
</dbReference>
<proteinExistence type="inferred from homology"/>
<keyword evidence="10" id="KW-1185">Reference proteome</keyword>
<evidence type="ECO:0000256" key="6">
    <source>
        <dbReference type="SAM" id="MobiDB-lite"/>
    </source>
</evidence>
<feature type="transmembrane region" description="Helical" evidence="7">
    <location>
        <begin position="166"/>
        <end position="182"/>
    </location>
</feature>
<evidence type="ECO:0000256" key="3">
    <source>
        <dbReference type="ARBA" id="ARBA00022692"/>
    </source>
</evidence>
<comment type="subcellular location">
    <subcellularLocation>
        <location evidence="1">Membrane</location>
        <topology evidence="1">Multi-pass membrane protein</topology>
    </subcellularLocation>
</comment>
<dbReference type="Proteomes" id="UP001183388">
    <property type="component" value="Unassembled WGS sequence"/>
</dbReference>
<keyword evidence="3 7" id="KW-0812">Transmembrane</keyword>
<feature type="transmembrane region" description="Helical" evidence="7">
    <location>
        <begin position="24"/>
        <end position="44"/>
    </location>
</feature>
<feature type="transmembrane region" description="Helical" evidence="7">
    <location>
        <begin position="194"/>
        <end position="216"/>
    </location>
</feature>
<evidence type="ECO:0000256" key="2">
    <source>
        <dbReference type="ARBA" id="ARBA00007362"/>
    </source>
</evidence>
<dbReference type="PANTHER" id="PTHR32322:SF2">
    <property type="entry name" value="EAMA DOMAIN-CONTAINING PROTEIN"/>
    <property type="match status" value="1"/>
</dbReference>
<evidence type="ECO:0000259" key="8">
    <source>
        <dbReference type="Pfam" id="PF00892"/>
    </source>
</evidence>
<keyword evidence="5 7" id="KW-0472">Membrane</keyword>
<feature type="transmembrane region" description="Helical" evidence="7">
    <location>
        <begin position="228"/>
        <end position="247"/>
    </location>
</feature>